<evidence type="ECO:0000313" key="4">
    <source>
        <dbReference type="EMBL" id="PCE66554.1"/>
    </source>
</evidence>
<organism evidence="4 5">
    <name type="scientific">Sediminicola luteus</name>
    <dbReference type="NCBI Taxonomy" id="319238"/>
    <lineage>
        <taxon>Bacteria</taxon>
        <taxon>Pseudomonadati</taxon>
        <taxon>Bacteroidota</taxon>
        <taxon>Flavobacteriia</taxon>
        <taxon>Flavobacteriales</taxon>
        <taxon>Flavobacteriaceae</taxon>
        <taxon>Sediminicola</taxon>
    </lineage>
</organism>
<dbReference type="GO" id="GO:0004066">
    <property type="term" value="F:asparagine synthase (glutamine-hydrolyzing) activity"/>
    <property type="evidence" value="ECO:0007669"/>
    <property type="project" value="UniProtKB-EC"/>
</dbReference>
<evidence type="ECO:0000256" key="1">
    <source>
        <dbReference type="ARBA" id="ARBA00005187"/>
    </source>
</evidence>
<comment type="caution">
    <text evidence="4">The sequence shown here is derived from an EMBL/GenBank/DDBJ whole genome shotgun (WGS) entry which is preliminary data.</text>
</comment>
<dbReference type="Gene3D" id="3.60.20.10">
    <property type="entry name" value="Glutamine Phosphoribosylpyrophosphate, subunit 1, domain 1"/>
    <property type="match status" value="1"/>
</dbReference>
<dbReference type="EC" id="6.3.5.4" evidence="2"/>
<dbReference type="RefSeq" id="WP_097442075.1">
    <property type="nucleotide sequence ID" value="NZ_NBWU01000001.1"/>
</dbReference>
<dbReference type="EMBL" id="NBWU01000001">
    <property type="protein sequence ID" value="PCE66554.1"/>
    <property type="molecule type" value="Genomic_DNA"/>
</dbReference>
<dbReference type="PANTHER" id="PTHR43284">
    <property type="entry name" value="ASPARAGINE SYNTHETASE (GLUTAMINE-HYDROLYZING)"/>
    <property type="match status" value="1"/>
</dbReference>
<reference evidence="4 5" key="1">
    <citation type="submission" date="2017-04" db="EMBL/GenBank/DDBJ databases">
        <title>A new member of the family Flavobacteriaceae isolated from ascidians.</title>
        <authorList>
            <person name="Chen L."/>
        </authorList>
    </citation>
    <scope>NUCLEOTIDE SEQUENCE [LARGE SCALE GENOMIC DNA]</scope>
    <source>
        <strain evidence="4 5">HQA918</strain>
    </source>
</reference>
<dbReference type="PANTHER" id="PTHR43284:SF1">
    <property type="entry name" value="ASPARAGINE SYNTHETASE"/>
    <property type="match status" value="1"/>
</dbReference>
<dbReference type="AlphaFoldDB" id="A0A2A4GEX3"/>
<dbReference type="SUPFAM" id="SSF52402">
    <property type="entry name" value="Adenine nucleotide alpha hydrolases-like"/>
    <property type="match status" value="1"/>
</dbReference>
<name>A0A2A4GEX3_9FLAO</name>
<evidence type="ECO:0000256" key="2">
    <source>
        <dbReference type="ARBA" id="ARBA00012737"/>
    </source>
</evidence>
<proteinExistence type="predicted"/>
<dbReference type="Gene3D" id="3.40.50.620">
    <property type="entry name" value="HUPs"/>
    <property type="match status" value="1"/>
</dbReference>
<dbReference type="Proteomes" id="UP000219559">
    <property type="component" value="Unassembled WGS sequence"/>
</dbReference>
<gene>
    <name evidence="4" type="ORF">B7P33_04460</name>
</gene>
<comment type="pathway">
    <text evidence="1">Amino-acid biosynthesis; L-asparagine biosynthesis; L-asparagine from L-aspartate (L-Gln route): step 1/1.</text>
</comment>
<keyword evidence="5" id="KW-1185">Reference proteome</keyword>
<dbReference type="InterPro" id="IPR051786">
    <property type="entry name" value="ASN_synthetase/amidase"/>
</dbReference>
<evidence type="ECO:0000256" key="3">
    <source>
        <dbReference type="ARBA" id="ARBA00048741"/>
    </source>
</evidence>
<dbReference type="SUPFAM" id="SSF56235">
    <property type="entry name" value="N-terminal nucleophile aminohydrolases (Ntn hydrolases)"/>
    <property type="match status" value="1"/>
</dbReference>
<sequence>MFEKTIQIGEVIVNITITEKPFKVFGDKYYFGFPINLEENAEYSCFENEANDLKGYWAIFDFSGNDLTIINDVLGGYRIYYLQDGNNIQISDDFRILTKNHSHVEVNTFEALYWKKHGYTTSCNTLFKNLNKLPPASITTVKNSVLVHNFYFKDLERIPNRNSHVLKVSQDLQSTFSSIKKANTPVVVLFSGGKDSFLLVKYLIDFEIEFTPVFFKINPISVFGLQDLDKVRKGAEILNIDVEEIQLDLKSIPNKRLQQIVGKQFFDRHFSLLHYLGYSEIRKRFGKNIVVINGQSSDSIFSFGPSEDSLMSYFRRQMLYKPKSFVASLGLFLLQMKARKFFKMPYSEEGRLLALFDEYKYSRALELFPPKNYYDYLLKQIKDITLNLSSYYSKEMFIKINSFSQGSDNQVVINASKEAEVYTIMPFATPAIIYATIENKDENDEIKEPKYVVNDILDSININRDMPSEKFRINKKDDDIEIDKEGVFAKKMEQYFTDYFMEVFKYKL</sequence>
<evidence type="ECO:0000313" key="5">
    <source>
        <dbReference type="Proteomes" id="UP000219559"/>
    </source>
</evidence>
<accession>A0A2A4GEX3</accession>
<dbReference type="InterPro" id="IPR014729">
    <property type="entry name" value="Rossmann-like_a/b/a_fold"/>
</dbReference>
<protein>
    <recommendedName>
        <fullName evidence="2">asparagine synthase (glutamine-hydrolyzing)</fullName>
        <ecNumber evidence="2">6.3.5.4</ecNumber>
    </recommendedName>
</protein>
<dbReference type="OrthoDB" id="1423136at2"/>
<comment type="catalytic activity">
    <reaction evidence="3">
        <text>L-aspartate + L-glutamine + ATP + H2O = L-asparagine + L-glutamate + AMP + diphosphate + H(+)</text>
        <dbReference type="Rhea" id="RHEA:12228"/>
        <dbReference type="ChEBI" id="CHEBI:15377"/>
        <dbReference type="ChEBI" id="CHEBI:15378"/>
        <dbReference type="ChEBI" id="CHEBI:29985"/>
        <dbReference type="ChEBI" id="CHEBI:29991"/>
        <dbReference type="ChEBI" id="CHEBI:30616"/>
        <dbReference type="ChEBI" id="CHEBI:33019"/>
        <dbReference type="ChEBI" id="CHEBI:58048"/>
        <dbReference type="ChEBI" id="CHEBI:58359"/>
        <dbReference type="ChEBI" id="CHEBI:456215"/>
        <dbReference type="EC" id="6.3.5.4"/>
    </reaction>
</comment>
<dbReference type="InterPro" id="IPR029055">
    <property type="entry name" value="Ntn_hydrolases_N"/>
</dbReference>